<comment type="similarity">
    <text evidence="2 6">Belongs to the dTDP-4-dehydrorhamnose reductase family.</text>
</comment>
<dbReference type="Gene3D" id="3.40.50.720">
    <property type="entry name" value="NAD(P)-binding Rossmann-like Domain"/>
    <property type="match status" value="1"/>
</dbReference>
<comment type="pathway">
    <text evidence="1 6">Carbohydrate biosynthesis; dTDP-L-rhamnose biosynthesis.</text>
</comment>
<evidence type="ECO:0000256" key="2">
    <source>
        <dbReference type="ARBA" id="ARBA00010944"/>
    </source>
</evidence>
<protein>
    <recommendedName>
        <fullName evidence="4 6">dTDP-4-dehydrorhamnose reductase</fullName>
        <ecNumber evidence="3 6">1.1.1.133</ecNumber>
    </recommendedName>
</protein>
<evidence type="ECO:0000256" key="3">
    <source>
        <dbReference type="ARBA" id="ARBA00012929"/>
    </source>
</evidence>
<dbReference type="InterPro" id="IPR005913">
    <property type="entry name" value="dTDP_dehydrorham_reduct"/>
</dbReference>
<proteinExistence type="inferred from homology"/>
<comment type="catalytic activity">
    <reaction evidence="5 6">
        <text>dTDP-beta-L-rhamnose + NADP(+) = dTDP-4-dehydro-beta-L-rhamnose + NADPH + H(+)</text>
        <dbReference type="Rhea" id="RHEA:21796"/>
        <dbReference type="ChEBI" id="CHEBI:15378"/>
        <dbReference type="ChEBI" id="CHEBI:57510"/>
        <dbReference type="ChEBI" id="CHEBI:57783"/>
        <dbReference type="ChEBI" id="CHEBI:58349"/>
        <dbReference type="ChEBI" id="CHEBI:62830"/>
        <dbReference type="EC" id="1.1.1.133"/>
    </reaction>
</comment>
<dbReference type="EMBL" id="LT629787">
    <property type="protein sequence ID" value="SDU09110.1"/>
    <property type="molecule type" value="Genomic_DNA"/>
</dbReference>
<dbReference type="OrthoDB" id="9803892at2"/>
<reference evidence="9" key="1">
    <citation type="submission" date="2016-10" db="EMBL/GenBank/DDBJ databases">
        <authorList>
            <person name="Varghese N."/>
            <person name="Submissions S."/>
        </authorList>
    </citation>
    <scope>NUCLEOTIDE SEQUENCE [LARGE SCALE GENOMIC DNA]</scope>
    <source>
        <strain evidence="9">CECT 8338</strain>
    </source>
</reference>
<dbReference type="InterPro" id="IPR029903">
    <property type="entry name" value="RmlD-like-bd"/>
</dbReference>
<dbReference type="RefSeq" id="WP_092385964.1">
    <property type="nucleotide sequence ID" value="NZ_LT629787.1"/>
</dbReference>
<dbReference type="NCBIfam" id="TIGR01214">
    <property type="entry name" value="rmlD"/>
    <property type="match status" value="1"/>
</dbReference>
<dbReference type="InterPro" id="IPR036291">
    <property type="entry name" value="NAD(P)-bd_dom_sf"/>
</dbReference>
<evidence type="ECO:0000313" key="9">
    <source>
        <dbReference type="Proteomes" id="UP000243924"/>
    </source>
</evidence>
<dbReference type="PANTHER" id="PTHR10491">
    <property type="entry name" value="DTDP-4-DEHYDRORHAMNOSE REDUCTASE"/>
    <property type="match status" value="1"/>
</dbReference>
<dbReference type="SUPFAM" id="SSF51735">
    <property type="entry name" value="NAD(P)-binding Rossmann-fold domains"/>
    <property type="match status" value="1"/>
</dbReference>
<dbReference type="UniPathway" id="UPA00124"/>
<keyword evidence="9" id="KW-1185">Reference proteome</keyword>
<keyword evidence="6" id="KW-0560">Oxidoreductase</keyword>
<dbReference type="STRING" id="1434072.SAMN05216210_1701"/>
<dbReference type="GO" id="GO:0009243">
    <property type="term" value="P:O antigen biosynthetic process"/>
    <property type="evidence" value="ECO:0007669"/>
    <property type="project" value="UniProtKB-UniPathway"/>
</dbReference>
<dbReference type="Gene3D" id="3.90.25.10">
    <property type="entry name" value="UDP-galactose 4-epimerase, domain 1"/>
    <property type="match status" value="1"/>
</dbReference>
<evidence type="ECO:0000256" key="1">
    <source>
        <dbReference type="ARBA" id="ARBA00004781"/>
    </source>
</evidence>
<evidence type="ECO:0000256" key="4">
    <source>
        <dbReference type="ARBA" id="ARBA00017099"/>
    </source>
</evidence>
<gene>
    <name evidence="8" type="ORF">SAMN05216210_1701</name>
</gene>
<dbReference type="Pfam" id="PF04321">
    <property type="entry name" value="RmlD_sub_bind"/>
    <property type="match status" value="1"/>
</dbReference>
<sequence length="289" mass="31199">MKILLTGANGQLGRCLQDVLAATEHAWLACSREQLDITNARQVQQQVSHFQPEVIINAAAWTGVDSAETHAESAWKINAEAVALLAQAANSVNARLIQVSTDYVFDGNHQQPWRETDPTRPLGVYGASKLAGEQAAAQANEHIIVRTAWVFSAYGNNFLKTMLRLAGERDELGIVADQTGTPTWAGDLAQTLVQLIGIPHARGIYHFSGGTPCTWFDFASAIFAALKAGDPDARIPLLKPVSTAEFPTPAKRPAWSVLDDQRLQELLPGSRGNWGAALESVISACHQAD</sequence>
<dbReference type="GO" id="GO:0008831">
    <property type="term" value="F:dTDP-4-dehydrorhamnose reductase activity"/>
    <property type="evidence" value="ECO:0007669"/>
    <property type="project" value="UniProtKB-EC"/>
</dbReference>
<dbReference type="GO" id="GO:0005829">
    <property type="term" value="C:cytosol"/>
    <property type="evidence" value="ECO:0007669"/>
    <property type="project" value="TreeGrafter"/>
</dbReference>
<dbReference type="PANTHER" id="PTHR10491:SF4">
    <property type="entry name" value="METHIONINE ADENOSYLTRANSFERASE 2 SUBUNIT BETA"/>
    <property type="match status" value="1"/>
</dbReference>
<dbReference type="GO" id="GO:0019305">
    <property type="term" value="P:dTDP-rhamnose biosynthetic process"/>
    <property type="evidence" value="ECO:0007669"/>
    <property type="project" value="UniProtKB-UniPathway"/>
</dbReference>
<comment type="function">
    <text evidence="6">Catalyzes the reduction of dTDP-6-deoxy-L-lyxo-4-hexulose to yield dTDP-L-rhamnose.</text>
</comment>
<evidence type="ECO:0000259" key="7">
    <source>
        <dbReference type="Pfam" id="PF04321"/>
    </source>
</evidence>
<dbReference type="UniPathway" id="UPA00281"/>
<name>A0A1H2FP49_9GAMM</name>
<dbReference type="AlphaFoldDB" id="A0A1H2FP49"/>
<feature type="domain" description="RmlD-like substrate binding" evidence="7">
    <location>
        <begin position="1"/>
        <end position="284"/>
    </location>
</feature>
<dbReference type="CDD" id="cd05254">
    <property type="entry name" value="dTDP_HR_like_SDR_e"/>
    <property type="match status" value="1"/>
</dbReference>
<evidence type="ECO:0000313" key="8">
    <source>
        <dbReference type="EMBL" id="SDU09110.1"/>
    </source>
</evidence>
<dbReference type="EC" id="1.1.1.133" evidence="3 6"/>
<keyword evidence="6" id="KW-0521">NADP</keyword>
<organism evidence="8 9">
    <name type="scientific">Halopseudomonas salegens</name>
    <dbReference type="NCBI Taxonomy" id="1434072"/>
    <lineage>
        <taxon>Bacteria</taxon>
        <taxon>Pseudomonadati</taxon>
        <taxon>Pseudomonadota</taxon>
        <taxon>Gammaproteobacteria</taxon>
        <taxon>Pseudomonadales</taxon>
        <taxon>Pseudomonadaceae</taxon>
        <taxon>Halopseudomonas</taxon>
    </lineage>
</organism>
<evidence type="ECO:0000256" key="6">
    <source>
        <dbReference type="RuleBase" id="RU364082"/>
    </source>
</evidence>
<evidence type="ECO:0000256" key="5">
    <source>
        <dbReference type="ARBA" id="ARBA00048200"/>
    </source>
</evidence>
<comment type="cofactor">
    <cofactor evidence="6">
        <name>Mg(2+)</name>
        <dbReference type="ChEBI" id="CHEBI:18420"/>
    </cofactor>
    <text evidence="6">Binds 1 Mg(2+) ion per monomer.</text>
</comment>
<accession>A0A1H2FP49</accession>
<dbReference type="Proteomes" id="UP000243924">
    <property type="component" value="Chromosome I"/>
</dbReference>
<dbReference type="FunFam" id="3.40.50.720:FF:000159">
    <property type="entry name" value="dTDP-4-dehydrorhamnose reductase"/>
    <property type="match status" value="1"/>
</dbReference>